<accession>A0AAP0EFP7</accession>
<dbReference type="PANTHER" id="PTHR12465">
    <property type="entry name" value="UBIQUITIN SPECIFIC PROTEASE HOMOLOG 49"/>
    <property type="match status" value="1"/>
</dbReference>
<keyword evidence="3 4" id="KW-0539">Nucleus</keyword>
<evidence type="ECO:0000313" key="6">
    <source>
        <dbReference type="Proteomes" id="UP001417504"/>
    </source>
</evidence>
<keyword evidence="4" id="KW-0804">Transcription</keyword>
<name>A0AAP0EFP7_9MAGN</name>
<dbReference type="GO" id="GO:0006357">
    <property type="term" value="P:regulation of transcription by RNA polymerase II"/>
    <property type="evidence" value="ECO:0007669"/>
    <property type="project" value="InterPro"/>
</dbReference>
<evidence type="ECO:0000313" key="5">
    <source>
        <dbReference type="EMBL" id="KAK9091340.1"/>
    </source>
</evidence>
<comment type="subcellular location">
    <subcellularLocation>
        <location evidence="1 4">Nucleus</location>
    </subcellularLocation>
</comment>
<keyword evidence="6" id="KW-1185">Reference proteome</keyword>
<evidence type="ECO:0000256" key="1">
    <source>
        <dbReference type="ARBA" id="ARBA00004123"/>
    </source>
</evidence>
<dbReference type="Proteomes" id="UP001417504">
    <property type="component" value="Unassembled WGS sequence"/>
</dbReference>
<dbReference type="PANTHER" id="PTHR12465:SF0">
    <property type="entry name" value="MEDIATOR OF RNA POLYMERASE II TRANSCRIPTION SUBUNIT 20"/>
    <property type="match status" value="1"/>
</dbReference>
<dbReference type="GO" id="GO:0003713">
    <property type="term" value="F:transcription coactivator activity"/>
    <property type="evidence" value="ECO:0007669"/>
    <property type="project" value="TreeGrafter"/>
</dbReference>
<reference evidence="5 6" key="1">
    <citation type="submission" date="2024-01" db="EMBL/GenBank/DDBJ databases">
        <title>Genome assemblies of Stephania.</title>
        <authorList>
            <person name="Yang L."/>
        </authorList>
    </citation>
    <scope>NUCLEOTIDE SEQUENCE [LARGE SCALE GENOMIC DNA]</scope>
    <source>
        <strain evidence="5">QJT</strain>
        <tissue evidence="5">Leaf</tissue>
    </source>
</reference>
<keyword evidence="4" id="KW-0805">Transcription regulation</keyword>
<keyword evidence="4" id="KW-0010">Activator</keyword>
<dbReference type="EMBL" id="JBBNAE010000010">
    <property type="protein sequence ID" value="KAK9091340.1"/>
    <property type="molecule type" value="Genomic_DNA"/>
</dbReference>
<dbReference type="GO" id="GO:0016592">
    <property type="term" value="C:mediator complex"/>
    <property type="evidence" value="ECO:0007669"/>
    <property type="project" value="InterPro"/>
</dbReference>
<dbReference type="Pfam" id="PF08612">
    <property type="entry name" value="Med20"/>
    <property type="match status" value="1"/>
</dbReference>
<sequence length="93" mass="11101">MGISLQEQPNKFYFIIRSQQIVLEADSMLQMIMEKSQSYRSRALVSFEEQPNKFYFIIRSQQIVLEADSMLQMIMEKLQSYRSRALEIINDRV</sequence>
<evidence type="ECO:0000256" key="4">
    <source>
        <dbReference type="RuleBase" id="RU364152"/>
    </source>
</evidence>
<gene>
    <name evidence="4" type="primary">MED20</name>
    <name evidence="5" type="ORF">Sjap_024517</name>
</gene>
<evidence type="ECO:0000256" key="3">
    <source>
        <dbReference type="ARBA" id="ARBA00023242"/>
    </source>
</evidence>
<comment type="similarity">
    <text evidence="2 4">Belongs to the Mediator complex subunit 20 family.</text>
</comment>
<dbReference type="AlphaFoldDB" id="A0AAP0EFP7"/>
<evidence type="ECO:0000256" key="2">
    <source>
        <dbReference type="ARBA" id="ARBA00010743"/>
    </source>
</evidence>
<organism evidence="5 6">
    <name type="scientific">Stephania japonica</name>
    <dbReference type="NCBI Taxonomy" id="461633"/>
    <lineage>
        <taxon>Eukaryota</taxon>
        <taxon>Viridiplantae</taxon>
        <taxon>Streptophyta</taxon>
        <taxon>Embryophyta</taxon>
        <taxon>Tracheophyta</taxon>
        <taxon>Spermatophyta</taxon>
        <taxon>Magnoliopsida</taxon>
        <taxon>Ranunculales</taxon>
        <taxon>Menispermaceae</taxon>
        <taxon>Menispermoideae</taxon>
        <taxon>Cissampelideae</taxon>
        <taxon>Stephania</taxon>
    </lineage>
</organism>
<comment type="caution">
    <text evidence="5">The sequence shown here is derived from an EMBL/GenBank/DDBJ whole genome shotgun (WGS) entry which is preliminary data.</text>
</comment>
<proteinExistence type="inferred from homology"/>
<comment type="subunit">
    <text evidence="4">Component of the Mediator complex.</text>
</comment>
<dbReference type="InterPro" id="IPR013921">
    <property type="entry name" value="Mediator_Med20"/>
</dbReference>
<protein>
    <recommendedName>
        <fullName evidence="4">Mediator of RNA polymerase II transcription subunit 20</fullName>
    </recommendedName>
    <alternativeName>
        <fullName evidence="4">Mediator complex subunit 20</fullName>
    </alternativeName>
</protein>
<comment type="function">
    <text evidence="4">Component of the Mediator complex, a coactivator involved in the regulated transcription of nearly all RNA polymerase II-dependent genes. Mediator functions as a bridge to convey information from gene-specific regulatory proteins to the basal RNA polymerase II transcription machinery. Mediator is recruited to promoters by direct interactions with regulatory proteins and serves as a scaffold for the assembly of a functional preinitiation complex with RNA polymerase II and the general transcription factors.</text>
</comment>